<proteinExistence type="predicted"/>
<gene>
    <name evidence="2" type="ORF">N0V93_003145</name>
</gene>
<dbReference type="EMBL" id="JAPEVB010000002">
    <property type="protein sequence ID" value="KAJ4393928.1"/>
    <property type="molecule type" value="Genomic_DNA"/>
</dbReference>
<protein>
    <submittedName>
        <fullName evidence="2">Uncharacterized protein</fullName>
    </submittedName>
</protein>
<reference evidence="2" key="1">
    <citation type="submission" date="2022-10" db="EMBL/GenBank/DDBJ databases">
        <title>Tapping the CABI collections for fungal endophytes: first genome assemblies for Collariella, Neodidymelliopsis, Ascochyta clinopodiicola, Didymella pomorum, Didymosphaeria variabile, Neocosmospora piperis and Neocucurbitaria cava.</title>
        <authorList>
            <person name="Hill R."/>
        </authorList>
    </citation>
    <scope>NUCLEOTIDE SEQUENCE</scope>
    <source>
        <strain evidence="2">IMI 355082</strain>
    </source>
</reference>
<evidence type="ECO:0000313" key="3">
    <source>
        <dbReference type="Proteomes" id="UP001140453"/>
    </source>
</evidence>
<dbReference type="Proteomes" id="UP001140453">
    <property type="component" value="Unassembled WGS sequence"/>
</dbReference>
<sequence length="100" mass="9514">MAGLLNNKDQKNTQDSVTDGATGIAKTGTGILGDTLSGVTNTVGGVVGGASRGLGETVSGATGQAGKPLGDGVANVGTAVEGTGQDVGNAAKDAGQWKTN</sequence>
<dbReference type="OrthoDB" id="2565331at2759"/>
<dbReference type="PANTHER" id="PTHR40636">
    <property type="entry name" value="CSBD-LIKE DOMAIN-CONTAINING PROTEIN"/>
    <property type="match status" value="1"/>
</dbReference>
<comment type="caution">
    <text evidence="2">The sequence shown here is derived from an EMBL/GenBank/DDBJ whole genome shotgun (WGS) entry which is preliminary data.</text>
</comment>
<organism evidence="2 3">
    <name type="scientific">Gnomoniopsis smithogilvyi</name>
    <dbReference type="NCBI Taxonomy" id="1191159"/>
    <lineage>
        <taxon>Eukaryota</taxon>
        <taxon>Fungi</taxon>
        <taxon>Dikarya</taxon>
        <taxon>Ascomycota</taxon>
        <taxon>Pezizomycotina</taxon>
        <taxon>Sordariomycetes</taxon>
        <taxon>Sordariomycetidae</taxon>
        <taxon>Diaporthales</taxon>
        <taxon>Gnomoniaceae</taxon>
        <taxon>Gnomoniopsis</taxon>
    </lineage>
</organism>
<evidence type="ECO:0000256" key="1">
    <source>
        <dbReference type="SAM" id="MobiDB-lite"/>
    </source>
</evidence>
<dbReference type="PANTHER" id="PTHR40636:SF1">
    <property type="entry name" value="CSBD-LIKE DOMAIN-CONTAINING PROTEIN"/>
    <property type="match status" value="1"/>
</dbReference>
<dbReference type="AlphaFoldDB" id="A0A9W9CZR2"/>
<evidence type="ECO:0000313" key="2">
    <source>
        <dbReference type="EMBL" id="KAJ4393928.1"/>
    </source>
</evidence>
<name>A0A9W9CZR2_9PEZI</name>
<accession>A0A9W9CZR2</accession>
<feature type="compositionally biased region" description="Low complexity" evidence="1">
    <location>
        <begin position="18"/>
        <end position="29"/>
    </location>
</feature>
<feature type="region of interest" description="Disordered" evidence="1">
    <location>
        <begin position="1"/>
        <end position="100"/>
    </location>
</feature>
<keyword evidence="3" id="KW-1185">Reference proteome</keyword>